<proteinExistence type="predicted"/>
<accession>A0A0A9BSH3</accession>
<organism evidence="1">
    <name type="scientific">Arundo donax</name>
    <name type="common">Giant reed</name>
    <name type="synonym">Donax arundinaceus</name>
    <dbReference type="NCBI Taxonomy" id="35708"/>
    <lineage>
        <taxon>Eukaryota</taxon>
        <taxon>Viridiplantae</taxon>
        <taxon>Streptophyta</taxon>
        <taxon>Embryophyta</taxon>
        <taxon>Tracheophyta</taxon>
        <taxon>Spermatophyta</taxon>
        <taxon>Magnoliopsida</taxon>
        <taxon>Liliopsida</taxon>
        <taxon>Poales</taxon>
        <taxon>Poaceae</taxon>
        <taxon>PACMAD clade</taxon>
        <taxon>Arundinoideae</taxon>
        <taxon>Arundineae</taxon>
        <taxon>Arundo</taxon>
    </lineage>
</organism>
<name>A0A0A9BSH3_ARUDO</name>
<reference evidence="1" key="2">
    <citation type="journal article" date="2015" name="Data Brief">
        <title>Shoot transcriptome of the giant reed, Arundo donax.</title>
        <authorList>
            <person name="Barrero R.A."/>
            <person name="Guerrero F.D."/>
            <person name="Moolhuijzen P."/>
            <person name="Goolsby J.A."/>
            <person name="Tidwell J."/>
            <person name="Bellgard S.E."/>
            <person name="Bellgard M.I."/>
        </authorList>
    </citation>
    <scope>NUCLEOTIDE SEQUENCE</scope>
    <source>
        <tissue evidence="1">Shoot tissue taken approximately 20 cm above the soil surface</tissue>
    </source>
</reference>
<evidence type="ECO:0000313" key="1">
    <source>
        <dbReference type="EMBL" id="JAD65118.1"/>
    </source>
</evidence>
<sequence>MNDEVRRKGNFVV</sequence>
<reference evidence="1" key="1">
    <citation type="submission" date="2014-09" db="EMBL/GenBank/DDBJ databases">
        <authorList>
            <person name="Magalhaes I.L.F."/>
            <person name="Oliveira U."/>
            <person name="Santos F.R."/>
            <person name="Vidigal T.H.D.A."/>
            <person name="Brescovit A.D."/>
            <person name="Santos A.J."/>
        </authorList>
    </citation>
    <scope>NUCLEOTIDE SEQUENCE</scope>
    <source>
        <tissue evidence="1">Shoot tissue taken approximately 20 cm above the soil surface</tissue>
    </source>
</reference>
<protein>
    <submittedName>
        <fullName evidence="1">Uncharacterized protein</fullName>
    </submittedName>
</protein>
<dbReference type="EMBL" id="GBRH01232777">
    <property type="protein sequence ID" value="JAD65118.1"/>
    <property type="molecule type" value="Transcribed_RNA"/>
</dbReference>